<feature type="transmembrane region" description="Helical" evidence="5">
    <location>
        <begin position="7"/>
        <end position="26"/>
    </location>
</feature>
<geneLocation type="plasmid" evidence="6 7">
    <name>unnamed8</name>
</geneLocation>
<gene>
    <name evidence="6" type="ORF">MUN86_30420</name>
</gene>
<keyword evidence="6" id="KW-0614">Plasmid</keyword>
<comment type="subcellular location">
    <subcellularLocation>
        <location evidence="1">Membrane</location>
        <topology evidence="1">Multi-pass membrane protein</topology>
    </subcellularLocation>
</comment>
<evidence type="ECO:0000256" key="5">
    <source>
        <dbReference type="SAM" id="Phobius"/>
    </source>
</evidence>
<name>A0ABY4GFS6_9BACT</name>
<feature type="transmembrane region" description="Helical" evidence="5">
    <location>
        <begin position="74"/>
        <end position="92"/>
    </location>
</feature>
<evidence type="ECO:0000256" key="1">
    <source>
        <dbReference type="ARBA" id="ARBA00004141"/>
    </source>
</evidence>
<feature type="transmembrane region" description="Helical" evidence="5">
    <location>
        <begin position="46"/>
        <end position="67"/>
    </location>
</feature>
<evidence type="ECO:0000256" key="4">
    <source>
        <dbReference type="ARBA" id="ARBA00023136"/>
    </source>
</evidence>
<keyword evidence="3 5" id="KW-1133">Transmembrane helix</keyword>
<evidence type="ECO:0000313" key="6">
    <source>
        <dbReference type="EMBL" id="UOQ69823.1"/>
    </source>
</evidence>
<keyword evidence="4 5" id="KW-0472">Membrane</keyword>
<protein>
    <submittedName>
        <fullName evidence="6">DoxX family protein</fullName>
    </submittedName>
</protein>
<evidence type="ECO:0000313" key="7">
    <source>
        <dbReference type="Proteomes" id="UP000830401"/>
    </source>
</evidence>
<keyword evidence="2 5" id="KW-0812">Transmembrane</keyword>
<feature type="transmembrane region" description="Helical" evidence="5">
    <location>
        <begin position="98"/>
        <end position="117"/>
    </location>
</feature>
<evidence type="ECO:0000256" key="3">
    <source>
        <dbReference type="ARBA" id="ARBA00022989"/>
    </source>
</evidence>
<accession>A0ABY4GFS6</accession>
<dbReference type="EMBL" id="CP095069">
    <property type="protein sequence ID" value="UOQ69823.1"/>
    <property type="molecule type" value="Genomic_DNA"/>
</dbReference>
<sequence length="136" mass="14382">MSSKITNILYWGSTVLFAAAMLSSGIMGMQSTPDNQAAMHQLGYPMYLGTILGVAKILGAGALVLPVGRTLKEWAYAGFVIDLVGASASWAFSGASLGVVLAPGLFLVVLLASYYLWRKRLTQSVESAYNSLAISN</sequence>
<dbReference type="InterPro" id="IPR016944">
    <property type="entry name" value="UCP030066"/>
</dbReference>
<reference evidence="6" key="1">
    <citation type="submission" date="2022-04" db="EMBL/GenBank/DDBJ databases">
        <title>Hymenobacter sp. isolated from the air.</title>
        <authorList>
            <person name="Won M."/>
            <person name="Lee C.-M."/>
            <person name="Woen H.-Y."/>
            <person name="Kwon S.-W."/>
        </authorList>
    </citation>
    <scope>NUCLEOTIDE SEQUENCE</scope>
    <source>
        <strain evidence="6">5420S-77</strain>
        <plasmid evidence="6">unnamed8</plasmid>
    </source>
</reference>
<keyword evidence="7" id="KW-1185">Reference proteome</keyword>
<dbReference type="Proteomes" id="UP000830401">
    <property type="component" value="Plasmid unnamed8"/>
</dbReference>
<dbReference type="Pfam" id="PF13564">
    <property type="entry name" value="DoxX_2"/>
    <property type="match status" value="1"/>
</dbReference>
<proteinExistence type="predicted"/>
<dbReference type="PIRSF" id="PIRSF030066">
    <property type="entry name" value="UCP030066"/>
    <property type="match status" value="1"/>
</dbReference>
<dbReference type="InterPro" id="IPR032808">
    <property type="entry name" value="DoxX"/>
</dbReference>
<dbReference type="RefSeq" id="WP_245127672.1">
    <property type="nucleotide sequence ID" value="NZ_CP095069.1"/>
</dbReference>
<organism evidence="6 7">
    <name type="scientific">Hymenobacter volaticus</name>
    <dbReference type="NCBI Taxonomy" id="2932254"/>
    <lineage>
        <taxon>Bacteria</taxon>
        <taxon>Pseudomonadati</taxon>
        <taxon>Bacteroidota</taxon>
        <taxon>Cytophagia</taxon>
        <taxon>Cytophagales</taxon>
        <taxon>Hymenobacteraceae</taxon>
        <taxon>Hymenobacter</taxon>
    </lineage>
</organism>
<evidence type="ECO:0000256" key="2">
    <source>
        <dbReference type="ARBA" id="ARBA00022692"/>
    </source>
</evidence>